<dbReference type="InterPro" id="IPR010104">
    <property type="entry name" value="TonB_rcpt_bac"/>
</dbReference>
<evidence type="ECO:0000256" key="1">
    <source>
        <dbReference type="ARBA" id="ARBA00004442"/>
    </source>
</evidence>
<keyword evidence="4" id="KW-0798">TonB box</keyword>
<dbReference type="InterPro" id="IPR036942">
    <property type="entry name" value="Beta-barrel_TonB_sf"/>
</dbReference>
<dbReference type="Gene3D" id="2.40.170.20">
    <property type="entry name" value="TonB-dependent receptor, beta-barrel domain"/>
    <property type="match status" value="1"/>
</dbReference>
<dbReference type="SUPFAM" id="SSF56935">
    <property type="entry name" value="Porins"/>
    <property type="match status" value="1"/>
</dbReference>
<keyword evidence="5" id="KW-0732">Signal</keyword>
<dbReference type="InterPro" id="IPR012910">
    <property type="entry name" value="Plug_dom"/>
</dbReference>
<organism evidence="8 9">
    <name type="scientific">Microbulbifer bruguierae</name>
    <dbReference type="NCBI Taxonomy" id="3029061"/>
    <lineage>
        <taxon>Bacteria</taxon>
        <taxon>Pseudomonadati</taxon>
        <taxon>Pseudomonadota</taxon>
        <taxon>Gammaproteobacteria</taxon>
        <taxon>Cellvibrionales</taxon>
        <taxon>Microbulbiferaceae</taxon>
        <taxon>Microbulbifer</taxon>
    </lineage>
</organism>
<dbReference type="RefSeq" id="WP_280318879.1">
    <property type="nucleotide sequence ID" value="NZ_CP118605.1"/>
</dbReference>
<feature type="domain" description="TonB-dependent receptor-like beta-barrel" evidence="6">
    <location>
        <begin position="444"/>
        <end position="958"/>
    </location>
</feature>
<protein>
    <submittedName>
        <fullName evidence="8">TonB-dependent receptor</fullName>
    </submittedName>
</protein>
<evidence type="ECO:0000256" key="3">
    <source>
        <dbReference type="ARBA" id="ARBA00023237"/>
    </source>
</evidence>
<feature type="domain" description="TonB-dependent receptor plug" evidence="7">
    <location>
        <begin position="64"/>
        <end position="167"/>
    </location>
</feature>
<dbReference type="Pfam" id="PF07715">
    <property type="entry name" value="Plug"/>
    <property type="match status" value="1"/>
</dbReference>
<evidence type="ECO:0000256" key="5">
    <source>
        <dbReference type="SAM" id="SignalP"/>
    </source>
</evidence>
<gene>
    <name evidence="8" type="ORF">PVT68_13505</name>
</gene>
<dbReference type="Proteomes" id="UP001236500">
    <property type="component" value="Chromosome"/>
</dbReference>
<dbReference type="InterPro" id="IPR000531">
    <property type="entry name" value="Beta-barrel_TonB"/>
</dbReference>
<keyword evidence="9" id="KW-1185">Reference proteome</keyword>
<name>A0ABY8NE95_9GAMM</name>
<dbReference type="Gene3D" id="2.170.130.10">
    <property type="entry name" value="TonB-dependent receptor, plug domain"/>
    <property type="match status" value="1"/>
</dbReference>
<feature type="chain" id="PRO_5045898130" evidence="5">
    <location>
        <begin position="23"/>
        <end position="996"/>
    </location>
</feature>
<evidence type="ECO:0000313" key="9">
    <source>
        <dbReference type="Proteomes" id="UP001236500"/>
    </source>
</evidence>
<dbReference type="PANTHER" id="PTHR40980">
    <property type="entry name" value="PLUG DOMAIN-CONTAINING PROTEIN"/>
    <property type="match status" value="1"/>
</dbReference>
<dbReference type="Pfam" id="PF00593">
    <property type="entry name" value="TonB_dep_Rec_b-barrel"/>
    <property type="match status" value="1"/>
</dbReference>
<keyword evidence="2 4" id="KW-0472">Membrane</keyword>
<dbReference type="PANTHER" id="PTHR40980:SF4">
    <property type="entry name" value="TONB-DEPENDENT RECEPTOR-LIKE BETA-BARREL DOMAIN-CONTAINING PROTEIN"/>
    <property type="match status" value="1"/>
</dbReference>
<sequence length="996" mass="110565">MKRHSKKILPLAIALVSTSAFAQEEKKESENERFDATYEEIYVEGVRSADLNARAAERNKDNFSSVVTQDDAGNFSDQNAAELLRRMPGVTLQKSEGEGKFVSLRGLGPGMVSVRMDGGVMANAGGGSNGDLEDRAFSLDGLPTDVLQAIEVNKSLTPDMDLDAIGGSINVKTLSALDRGRDTFKFRAQNYYQDQAAENSPKVSIQGTNLFLDEKLGIAYTGSWESRTTQGYETRHHADTLPTYVNTAGGDRMLVPWEFETRQENAERERLAGLLNLEYQPDDNSRYFVRLNHNSYEDVDVALREYYRFNVEGEVPYIDLENNVFGVGSVDLQQQFFIQESKVTTNTISLGGENRFGDGWEAEYELTSSRSENEKPDGRRVQFRVRDLAAISRSGDGYLNGQIVDPDWLAELSGQSIAGAGGHSGAGYVMGEVSQPNMKYDNLFMEDSLRNDEVNQFSLDLRKDFNNGLINYVKAGGKIRQRTRDFDKNRASIVPEDKAGLGCAGDLTCVDLAGSTLGDFETYIPENGNFDHAMITQAEAERLIDATRAIGDNYDPDQTEVESTRLDYALSEDIFALYIMAEFQVLPEATLIAGGRYEHTDFTSTGYFSIRNDRNEVGESQLTSFDIGLPLENVGNKYGNYLPALHYRHELSENLLGRASLWTSFSRPDFGKSRAFFEVTDRVVFCNTDQASEFFGECNEDPADIGSIRGDLEYQSENFAMSGDNSVRIGNPALDPMRSTNLDLSLSYYGESTFLEGALFYKGIQDFIVDAAGVNVNIANLGFVLPVRQVDLFYIDPNLTITNANTYLNGEDASVYGAELSFSHYLDGRWEDHAVGRWLDNMFVQANLTVQHSEGKVGDTVRVGTIQLPEQADIASNLTVGWENEDFSLRFIANYTSEILKRIGSCTAEDMQADAALGYAENCATWGDVYQDASVSFDVKANYRVMDGVNLYLDAINITDSVDQYYFAGNADSGGRMLFDVEQYGPGYQLGLTVDF</sequence>
<accession>A0ABY8NE95</accession>
<evidence type="ECO:0000259" key="7">
    <source>
        <dbReference type="Pfam" id="PF07715"/>
    </source>
</evidence>
<proteinExistence type="inferred from homology"/>
<comment type="similarity">
    <text evidence="4">Belongs to the TonB-dependent receptor family.</text>
</comment>
<evidence type="ECO:0000256" key="4">
    <source>
        <dbReference type="RuleBase" id="RU003357"/>
    </source>
</evidence>
<evidence type="ECO:0000313" key="8">
    <source>
        <dbReference type="EMBL" id="WGL15783.1"/>
    </source>
</evidence>
<keyword evidence="8" id="KW-0675">Receptor</keyword>
<keyword evidence="3" id="KW-0998">Cell outer membrane</keyword>
<comment type="subcellular location">
    <subcellularLocation>
        <location evidence="1 4">Cell outer membrane</location>
    </subcellularLocation>
</comment>
<reference evidence="8 9" key="1">
    <citation type="submission" date="2023-02" db="EMBL/GenBank/DDBJ databases">
        <title>Description and genomic characterization of Microbulbifer bruguierae sp. nov., isolated from the sediment of mangrove plant Bruguiera sexangula.</title>
        <authorList>
            <person name="Long M."/>
        </authorList>
    </citation>
    <scope>NUCLEOTIDE SEQUENCE [LARGE SCALE GENOMIC DNA]</scope>
    <source>
        <strain evidence="8 9">H12</strain>
    </source>
</reference>
<dbReference type="InterPro" id="IPR037066">
    <property type="entry name" value="Plug_dom_sf"/>
</dbReference>
<evidence type="ECO:0000256" key="2">
    <source>
        <dbReference type="ARBA" id="ARBA00023136"/>
    </source>
</evidence>
<dbReference type="EMBL" id="CP118605">
    <property type="protein sequence ID" value="WGL15783.1"/>
    <property type="molecule type" value="Genomic_DNA"/>
</dbReference>
<dbReference type="NCBIfam" id="TIGR01782">
    <property type="entry name" value="TonB-Xanth-Caul"/>
    <property type="match status" value="1"/>
</dbReference>
<feature type="signal peptide" evidence="5">
    <location>
        <begin position="1"/>
        <end position="22"/>
    </location>
</feature>
<evidence type="ECO:0000259" key="6">
    <source>
        <dbReference type="Pfam" id="PF00593"/>
    </source>
</evidence>